<dbReference type="Gene3D" id="3.40.630.30">
    <property type="match status" value="1"/>
</dbReference>
<keyword evidence="2" id="KW-0808">Transferase</keyword>
<dbReference type="InterPro" id="IPR000182">
    <property type="entry name" value="GNAT_dom"/>
</dbReference>
<evidence type="ECO:0000313" key="2">
    <source>
        <dbReference type="EMBL" id="CAA9358106.1"/>
    </source>
</evidence>
<sequence>MTPELRAVVDKDSALSYTVRTLDASTWDAFAELVERNNGIFGGCWCIGYHPECGQRGVDYRTVKEDRVRTGNAHAALVLDADGAAQGWCQYGPPEELPGIKHKRAYDKDAPPLPDWRITCFYVDRRHRGQGIARAALEGALDHIAHAGGGLVEAIPEVTAGREAPGRFLFSATVELFEQYGFTRGRQVGKHAWIVSRRVDPV</sequence>
<dbReference type="GO" id="GO:0016747">
    <property type="term" value="F:acyltransferase activity, transferring groups other than amino-acyl groups"/>
    <property type="evidence" value="ECO:0007669"/>
    <property type="project" value="InterPro"/>
</dbReference>
<dbReference type="CDD" id="cd04301">
    <property type="entry name" value="NAT_SF"/>
    <property type="match status" value="1"/>
</dbReference>
<gene>
    <name evidence="2" type="ORF">AVDCRST_MAG46-3075</name>
</gene>
<reference evidence="2" key="1">
    <citation type="submission" date="2020-02" db="EMBL/GenBank/DDBJ databases">
        <authorList>
            <person name="Meier V. D."/>
        </authorList>
    </citation>
    <scope>NUCLEOTIDE SEQUENCE</scope>
    <source>
        <strain evidence="2">AVDCRST_MAG46</strain>
    </source>
</reference>
<protein>
    <submittedName>
        <fullName evidence="2">Acetyltransferase, GNAT family</fullName>
    </submittedName>
</protein>
<dbReference type="Pfam" id="PF00583">
    <property type="entry name" value="Acetyltransf_1"/>
    <property type="match status" value="1"/>
</dbReference>
<dbReference type="EMBL" id="CADCUD010000213">
    <property type="protein sequence ID" value="CAA9358106.1"/>
    <property type="molecule type" value="Genomic_DNA"/>
</dbReference>
<dbReference type="SUPFAM" id="SSF55729">
    <property type="entry name" value="Acyl-CoA N-acyltransferases (Nat)"/>
    <property type="match status" value="1"/>
</dbReference>
<proteinExistence type="predicted"/>
<name>A0A6J4MI97_9ACTN</name>
<dbReference type="InterPro" id="IPR016181">
    <property type="entry name" value="Acyl_CoA_acyltransferase"/>
</dbReference>
<dbReference type="AlphaFoldDB" id="A0A6J4MI97"/>
<evidence type="ECO:0000259" key="1">
    <source>
        <dbReference type="PROSITE" id="PS51186"/>
    </source>
</evidence>
<dbReference type="PROSITE" id="PS51186">
    <property type="entry name" value="GNAT"/>
    <property type="match status" value="1"/>
</dbReference>
<accession>A0A6J4MI97</accession>
<organism evidence="2">
    <name type="scientific">uncultured Nocardioidaceae bacterium</name>
    <dbReference type="NCBI Taxonomy" id="253824"/>
    <lineage>
        <taxon>Bacteria</taxon>
        <taxon>Bacillati</taxon>
        <taxon>Actinomycetota</taxon>
        <taxon>Actinomycetes</taxon>
        <taxon>Propionibacteriales</taxon>
        <taxon>Nocardioidaceae</taxon>
        <taxon>environmental samples</taxon>
    </lineage>
</organism>
<feature type="domain" description="N-acetyltransferase" evidence="1">
    <location>
        <begin position="17"/>
        <end position="200"/>
    </location>
</feature>